<dbReference type="GO" id="GO:0005886">
    <property type="term" value="C:plasma membrane"/>
    <property type="evidence" value="ECO:0007669"/>
    <property type="project" value="TreeGrafter"/>
</dbReference>
<evidence type="ECO:0000256" key="3">
    <source>
        <dbReference type="ARBA" id="ARBA00023136"/>
    </source>
</evidence>
<feature type="transmembrane region" description="Helical" evidence="4">
    <location>
        <begin position="382"/>
        <end position="399"/>
    </location>
</feature>
<dbReference type="PANTHER" id="PTHR43129:SF1">
    <property type="entry name" value="FOSMIDOMYCIN RESISTANCE PROTEIN"/>
    <property type="match status" value="1"/>
</dbReference>
<feature type="transmembrane region" description="Helical" evidence="4">
    <location>
        <begin position="92"/>
        <end position="125"/>
    </location>
</feature>
<name>A0A7Z2ZRJ5_9BURK</name>
<feature type="transmembrane region" description="Helical" evidence="4">
    <location>
        <begin position="146"/>
        <end position="174"/>
    </location>
</feature>
<feature type="transmembrane region" description="Helical" evidence="4">
    <location>
        <begin position="319"/>
        <end position="339"/>
    </location>
</feature>
<dbReference type="Pfam" id="PF07690">
    <property type="entry name" value="MFS_1"/>
    <property type="match status" value="1"/>
</dbReference>
<feature type="transmembrane region" description="Helical" evidence="4">
    <location>
        <begin position="351"/>
        <end position="370"/>
    </location>
</feature>
<dbReference type="CDD" id="cd17478">
    <property type="entry name" value="MFS_FsR"/>
    <property type="match status" value="1"/>
</dbReference>
<proteinExistence type="predicted"/>
<dbReference type="InterPro" id="IPR036259">
    <property type="entry name" value="MFS_trans_sf"/>
</dbReference>
<dbReference type="PROSITE" id="PS50850">
    <property type="entry name" value="MFS"/>
    <property type="match status" value="1"/>
</dbReference>
<evidence type="ECO:0000313" key="6">
    <source>
        <dbReference type="EMBL" id="QJD99545.1"/>
    </source>
</evidence>
<dbReference type="Proteomes" id="UP000502415">
    <property type="component" value="Chromosome"/>
</dbReference>
<protein>
    <submittedName>
        <fullName evidence="6">MFS transporter</fullName>
    </submittedName>
</protein>
<evidence type="ECO:0000256" key="4">
    <source>
        <dbReference type="SAM" id="Phobius"/>
    </source>
</evidence>
<dbReference type="GO" id="GO:0022857">
    <property type="term" value="F:transmembrane transporter activity"/>
    <property type="evidence" value="ECO:0007669"/>
    <property type="project" value="InterPro"/>
</dbReference>
<reference evidence="6 7" key="1">
    <citation type="submission" date="2020-04" db="EMBL/GenBank/DDBJ databases">
        <title>Genome sequencing of novel species.</title>
        <authorList>
            <person name="Heo J."/>
            <person name="Kim S.-J."/>
            <person name="Kim J.-S."/>
            <person name="Hong S.-B."/>
            <person name="Kwon S.-W."/>
        </authorList>
    </citation>
    <scope>NUCLEOTIDE SEQUENCE [LARGE SCALE GENOMIC DNA]</scope>
    <source>
        <strain evidence="6 7">GN2-R2</strain>
    </source>
</reference>
<feature type="transmembrane region" description="Helical" evidence="4">
    <location>
        <begin position="22"/>
        <end position="44"/>
    </location>
</feature>
<dbReference type="InterPro" id="IPR020846">
    <property type="entry name" value="MFS_dom"/>
</dbReference>
<feature type="domain" description="Major facilitator superfamily (MFS) profile" evidence="5">
    <location>
        <begin position="26"/>
        <end position="405"/>
    </location>
</feature>
<evidence type="ECO:0000256" key="2">
    <source>
        <dbReference type="ARBA" id="ARBA00022989"/>
    </source>
</evidence>
<keyword evidence="2 4" id="KW-1133">Transmembrane helix</keyword>
<dbReference type="Gene3D" id="1.20.1250.20">
    <property type="entry name" value="MFS general substrate transporter like domains"/>
    <property type="match status" value="2"/>
</dbReference>
<accession>A0A7Z2ZRJ5</accession>
<sequence>MTTPSTSSTPAAGAGATARPGAVLQILFSVAFVHLLNDCVQAVLPSIYPLLKQQFALSFTQVGLITLTFQCTASLLQPWIGLFTDKRPIPFLLPAGMCVTLGGVALLAVAGSFGMLLLAAGMIGVGSSTFHPEASRVARLASGGRFGFAQSLFQVGGNLGSALGPLLAAAIIVGRGQGRIAWFTLLTLLAVLVLVGVSRWYGSHLANAPRKAALHAGPGLPRARVIGALAVLAMLVFSKYIYMASLSSYYTFYLIEKFHMPVGTAQMYLFTFLAAVAAGTFAGGPIGDRIGRKRVIWVSILGAAPFTLALPYADLFWTGVLSVVIGLVMSSAFSAIVVFAQELVPGKVGMIAGVFFGLMFGISGIGAAAMGHIADVAGIETVYRLASFLPLLGILAALLPRMESAKR</sequence>
<dbReference type="PANTHER" id="PTHR43129">
    <property type="entry name" value="FOSMIDOMYCIN RESISTANCE PROTEIN"/>
    <property type="match status" value="1"/>
</dbReference>
<evidence type="ECO:0000259" key="5">
    <source>
        <dbReference type="PROSITE" id="PS50850"/>
    </source>
</evidence>
<feature type="transmembrane region" description="Helical" evidence="4">
    <location>
        <begin position="180"/>
        <end position="202"/>
    </location>
</feature>
<dbReference type="SUPFAM" id="SSF103473">
    <property type="entry name" value="MFS general substrate transporter"/>
    <property type="match status" value="1"/>
</dbReference>
<dbReference type="EMBL" id="CP051685">
    <property type="protein sequence ID" value="QJD99545.1"/>
    <property type="molecule type" value="Genomic_DNA"/>
</dbReference>
<evidence type="ECO:0000313" key="7">
    <source>
        <dbReference type="Proteomes" id="UP000502415"/>
    </source>
</evidence>
<gene>
    <name evidence="6" type="ORF">HH212_05500</name>
</gene>
<feature type="transmembrane region" description="Helical" evidence="4">
    <location>
        <begin position="295"/>
        <end position="313"/>
    </location>
</feature>
<keyword evidence="1 4" id="KW-0812">Transmembrane</keyword>
<feature type="transmembrane region" description="Helical" evidence="4">
    <location>
        <begin position="265"/>
        <end position="283"/>
    </location>
</feature>
<dbReference type="InterPro" id="IPR011701">
    <property type="entry name" value="MFS"/>
</dbReference>
<organism evidence="6 7">
    <name type="scientific">Massilia forsythiae</name>
    <dbReference type="NCBI Taxonomy" id="2728020"/>
    <lineage>
        <taxon>Bacteria</taxon>
        <taxon>Pseudomonadati</taxon>
        <taxon>Pseudomonadota</taxon>
        <taxon>Betaproteobacteria</taxon>
        <taxon>Burkholderiales</taxon>
        <taxon>Oxalobacteraceae</taxon>
        <taxon>Telluria group</taxon>
        <taxon>Massilia</taxon>
    </lineage>
</organism>
<dbReference type="AlphaFoldDB" id="A0A7Z2ZRJ5"/>
<feature type="transmembrane region" description="Helical" evidence="4">
    <location>
        <begin position="223"/>
        <end position="245"/>
    </location>
</feature>
<keyword evidence="3 4" id="KW-0472">Membrane</keyword>
<dbReference type="KEGG" id="mfy:HH212_05500"/>
<evidence type="ECO:0000256" key="1">
    <source>
        <dbReference type="ARBA" id="ARBA00022692"/>
    </source>
</evidence>
<feature type="transmembrane region" description="Helical" evidence="4">
    <location>
        <begin position="56"/>
        <end position="80"/>
    </location>
</feature>
<keyword evidence="7" id="KW-1185">Reference proteome</keyword>